<evidence type="ECO:0000313" key="7">
    <source>
        <dbReference type="Proteomes" id="UP000192660"/>
    </source>
</evidence>
<dbReference type="InterPro" id="IPR036038">
    <property type="entry name" value="Aminotransferase-like"/>
</dbReference>
<comment type="similarity">
    <text evidence="2 4">Belongs to the class-IV pyridoxal-phosphate-dependent aminotransferase family.</text>
</comment>
<dbReference type="GO" id="GO:0005829">
    <property type="term" value="C:cytosol"/>
    <property type="evidence" value="ECO:0007669"/>
    <property type="project" value="TreeGrafter"/>
</dbReference>
<dbReference type="FunFam" id="3.20.10.10:FF:000002">
    <property type="entry name" value="D-alanine aminotransferase"/>
    <property type="match status" value="1"/>
</dbReference>
<dbReference type="RefSeq" id="WP_084661833.1">
    <property type="nucleotide sequence ID" value="NZ_FWWY01000001.1"/>
</dbReference>
<dbReference type="GO" id="GO:0003824">
    <property type="term" value="F:catalytic activity"/>
    <property type="evidence" value="ECO:0007669"/>
    <property type="project" value="InterPro"/>
</dbReference>
<organism evidence="6 7">
    <name type="scientific">Sulfobacillus thermosulfidooxidans (strain DSM 9293 / VKM B-1269 / AT-1)</name>
    <dbReference type="NCBI Taxonomy" id="929705"/>
    <lineage>
        <taxon>Bacteria</taxon>
        <taxon>Bacillati</taxon>
        <taxon>Bacillota</taxon>
        <taxon>Clostridia</taxon>
        <taxon>Eubacteriales</taxon>
        <taxon>Clostridiales Family XVII. Incertae Sedis</taxon>
        <taxon>Sulfobacillus</taxon>
    </lineage>
</organism>
<dbReference type="Proteomes" id="UP000192660">
    <property type="component" value="Unassembled WGS sequence"/>
</dbReference>
<dbReference type="PROSITE" id="PS00770">
    <property type="entry name" value="AA_TRANSFER_CLASS_4"/>
    <property type="match status" value="1"/>
</dbReference>
<dbReference type="InterPro" id="IPR018300">
    <property type="entry name" value="Aminotrans_IV_CS"/>
</dbReference>
<dbReference type="InterPro" id="IPR043132">
    <property type="entry name" value="BCAT-like_C"/>
</dbReference>
<gene>
    <name evidence="6" type="ORF">SAMN00768000_3467</name>
</gene>
<dbReference type="Gene3D" id="3.20.10.10">
    <property type="entry name" value="D-amino Acid Aminotransferase, subunit A, domain 2"/>
    <property type="match status" value="1"/>
</dbReference>
<name>A0A1W1WPF4_SULTA</name>
<dbReference type="Gene3D" id="3.30.470.10">
    <property type="match status" value="1"/>
</dbReference>
<keyword evidence="7" id="KW-1185">Reference proteome</keyword>
<dbReference type="InterPro" id="IPR001544">
    <property type="entry name" value="Aminotrans_IV"/>
</dbReference>
<evidence type="ECO:0000313" key="6">
    <source>
        <dbReference type="EMBL" id="SMC07603.1"/>
    </source>
</evidence>
<proteinExistence type="inferred from homology"/>
<evidence type="ECO:0000256" key="1">
    <source>
        <dbReference type="ARBA" id="ARBA00001933"/>
    </source>
</evidence>
<accession>A0A1W1WPF4</accession>
<dbReference type="InterPro" id="IPR050571">
    <property type="entry name" value="Class-IV_PLP-Dep_Aminotrnsfr"/>
</dbReference>
<protein>
    <submittedName>
        <fullName evidence="6">D-alanine transaminase</fullName>
    </submittedName>
</protein>
<comment type="cofactor">
    <cofactor evidence="1 5">
        <name>pyridoxal 5'-phosphate</name>
        <dbReference type="ChEBI" id="CHEBI:597326"/>
    </cofactor>
</comment>
<dbReference type="GO" id="GO:0046394">
    <property type="term" value="P:carboxylic acid biosynthetic process"/>
    <property type="evidence" value="ECO:0007669"/>
    <property type="project" value="UniProtKB-ARBA"/>
</dbReference>
<keyword evidence="3 5" id="KW-0663">Pyridoxal phosphate</keyword>
<evidence type="ECO:0000256" key="2">
    <source>
        <dbReference type="ARBA" id="ARBA00009320"/>
    </source>
</evidence>
<dbReference type="PANTHER" id="PTHR42743">
    <property type="entry name" value="AMINO-ACID AMINOTRANSFERASE"/>
    <property type="match status" value="1"/>
</dbReference>
<dbReference type="GO" id="GO:0008652">
    <property type="term" value="P:amino acid biosynthetic process"/>
    <property type="evidence" value="ECO:0007669"/>
    <property type="project" value="UniProtKB-ARBA"/>
</dbReference>
<dbReference type="Pfam" id="PF01063">
    <property type="entry name" value="Aminotran_4"/>
    <property type="match status" value="1"/>
</dbReference>
<evidence type="ECO:0000256" key="4">
    <source>
        <dbReference type="RuleBase" id="RU004106"/>
    </source>
</evidence>
<dbReference type="EMBL" id="FWWY01000001">
    <property type="protein sequence ID" value="SMC07603.1"/>
    <property type="molecule type" value="Genomic_DNA"/>
</dbReference>
<evidence type="ECO:0000256" key="5">
    <source>
        <dbReference type="RuleBase" id="RU004516"/>
    </source>
</evidence>
<reference evidence="7" key="1">
    <citation type="submission" date="2017-04" db="EMBL/GenBank/DDBJ databases">
        <authorList>
            <person name="Varghese N."/>
            <person name="Submissions S."/>
        </authorList>
    </citation>
    <scope>NUCLEOTIDE SEQUENCE [LARGE SCALE GENOMIC DNA]</scope>
    <source>
        <strain evidence="7">DSM 9293</strain>
    </source>
</reference>
<dbReference type="PANTHER" id="PTHR42743:SF10">
    <property type="entry name" value="D-ALANINE AMINOTRANSFERASE"/>
    <property type="match status" value="1"/>
</dbReference>
<evidence type="ECO:0000256" key="3">
    <source>
        <dbReference type="ARBA" id="ARBA00022898"/>
    </source>
</evidence>
<dbReference type="STRING" id="28034.BFX07_07625"/>
<dbReference type="OrthoDB" id="9805628at2"/>
<dbReference type="InterPro" id="IPR043131">
    <property type="entry name" value="BCAT-like_N"/>
</dbReference>
<sequence length="279" mass="31298">MKVYFNGHVMDDQEVHISFDDRGFLFADGVYEVVHIYSGHFFEWDRHMVRLARSLKGIDLEGVNIAAITEGAKQLLQDFKEEEGALYLEITRGVYPRSHPFPPSDVPPTILMWIRPVNPFPQEMIDHGVGVITVADDRWAKVWIKTIGLLPNVLAKEKAHKMGMFDAVFVRDGMVTEATSANVFMVRQGYLQTAPVTNYILPGITREVVLEIADELRIPIKLEPFSVDDMLSADEIFLTGTTTEVLPVTSVDGHTISDKSGEIALRLLKALKERASTVS</sequence>
<dbReference type="SUPFAM" id="SSF56752">
    <property type="entry name" value="D-aminoacid aminotransferase-like PLP-dependent enzymes"/>
    <property type="match status" value="1"/>
</dbReference>
<dbReference type="AlphaFoldDB" id="A0A1W1WPF4"/>